<feature type="transmembrane region" description="Helical" evidence="1">
    <location>
        <begin position="6"/>
        <end position="25"/>
    </location>
</feature>
<proteinExistence type="predicted"/>
<dbReference type="EMBL" id="DTPE01000204">
    <property type="protein sequence ID" value="HGE75491.1"/>
    <property type="molecule type" value="Genomic_DNA"/>
</dbReference>
<evidence type="ECO:0000313" key="2">
    <source>
        <dbReference type="EMBL" id="HGE75491.1"/>
    </source>
</evidence>
<dbReference type="AlphaFoldDB" id="A0A7V3RF40"/>
<organism evidence="2">
    <name type="scientific">Mesoaciditoga lauensis</name>
    <dbReference type="NCBI Taxonomy" id="1495039"/>
    <lineage>
        <taxon>Bacteria</taxon>
        <taxon>Thermotogati</taxon>
        <taxon>Thermotogota</taxon>
        <taxon>Thermotogae</taxon>
        <taxon>Mesoaciditogales</taxon>
        <taxon>Mesoaciditogaceae</taxon>
        <taxon>Mesoaciditoga</taxon>
    </lineage>
</organism>
<sequence length="112" mass="12594">MVEIISLVTLGLLIFVAILQVFTYFKGKEKITHESAKSIQRSRIVEKDDFRGDDGMDEDNEKIVAVISAALMAYSTGKIVSVKGVNRIDESCHHVGGWLMHSPQKFWKVRKG</sequence>
<reference evidence="2" key="1">
    <citation type="journal article" date="2020" name="mSystems">
        <title>Genome- and Community-Level Interaction Insights into Carbon Utilization and Element Cycling Functions of Hydrothermarchaeota in Hydrothermal Sediment.</title>
        <authorList>
            <person name="Zhou Z."/>
            <person name="Liu Y."/>
            <person name="Xu W."/>
            <person name="Pan J."/>
            <person name="Luo Z.H."/>
            <person name="Li M."/>
        </authorList>
    </citation>
    <scope>NUCLEOTIDE SEQUENCE [LARGE SCALE GENOMIC DNA]</scope>
    <source>
        <strain evidence="2">SpSt-966</strain>
    </source>
</reference>
<evidence type="ECO:0008006" key="3">
    <source>
        <dbReference type="Google" id="ProtNLM"/>
    </source>
</evidence>
<keyword evidence="1" id="KW-0812">Transmembrane</keyword>
<keyword evidence="1" id="KW-0472">Membrane</keyword>
<evidence type="ECO:0000256" key="1">
    <source>
        <dbReference type="SAM" id="Phobius"/>
    </source>
</evidence>
<keyword evidence="1" id="KW-1133">Transmembrane helix</keyword>
<comment type="caution">
    <text evidence="2">The sequence shown here is derived from an EMBL/GenBank/DDBJ whole genome shotgun (WGS) entry which is preliminary data.</text>
</comment>
<accession>A0A7V3RF40</accession>
<protein>
    <recommendedName>
        <fullName evidence="3">Oxaloacetate decarboxylase, gamma chain</fullName>
    </recommendedName>
</protein>
<gene>
    <name evidence="2" type="ORF">ENX73_05140</name>
</gene>
<name>A0A7V3RF40_9BACT</name>